<gene>
    <name evidence="9" type="primary">trpA</name>
    <name evidence="11" type="ordered locus">Lbys_1967</name>
</gene>
<keyword evidence="5 9" id="KW-0822">Tryptophan biosynthesis</keyword>
<dbReference type="InterPro" id="IPR013785">
    <property type="entry name" value="Aldolase_TIM"/>
</dbReference>
<dbReference type="Gene3D" id="3.20.20.70">
    <property type="entry name" value="Aldolase class I"/>
    <property type="match status" value="1"/>
</dbReference>
<keyword evidence="6 9" id="KW-0057">Aromatic amino acid biosynthesis</keyword>
<comment type="catalytic activity">
    <reaction evidence="8 9">
        <text>(1S,2R)-1-C-(indol-3-yl)glycerol 3-phosphate + L-serine = D-glyceraldehyde 3-phosphate + L-tryptophan + H2O</text>
        <dbReference type="Rhea" id="RHEA:10532"/>
        <dbReference type="ChEBI" id="CHEBI:15377"/>
        <dbReference type="ChEBI" id="CHEBI:33384"/>
        <dbReference type="ChEBI" id="CHEBI:57912"/>
        <dbReference type="ChEBI" id="CHEBI:58866"/>
        <dbReference type="ChEBI" id="CHEBI:59776"/>
        <dbReference type="EC" id="4.2.1.20"/>
    </reaction>
</comment>
<evidence type="ECO:0000256" key="4">
    <source>
        <dbReference type="ARBA" id="ARBA00022605"/>
    </source>
</evidence>
<evidence type="ECO:0000256" key="9">
    <source>
        <dbReference type="HAMAP-Rule" id="MF_00131"/>
    </source>
</evidence>
<name>E4RSD1_LEAB4</name>
<comment type="subunit">
    <text evidence="3 9">Tetramer of two alpha and two beta chains.</text>
</comment>
<dbReference type="NCBIfam" id="TIGR00262">
    <property type="entry name" value="trpA"/>
    <property type="match status" value="1"/>
</dbReference>
<dbReference type="UniPathway" id="UPA00035">
    <property type="reaction ID" value="UER00044"/>
</dbReference>
<dbReference type="CDD" id="cd04724">
    <property type="entry name" value="Tryptophan_synthase_alpha"/>
    <property type="match status" value="1"/>
</dbReference>
<evidence type="ECO:0000256" key="6">
    <source>
        <dbReference type="ARBA" id="ARBA00023141"/>
    </source>
</evidence>
<proteinExistence type="inferred from homology"/>
<dbReference type="AlphaFoldDB" id="E4RSD1"/>
<comment type="function">
    <text evidence="1 9">The alpha subunit is responsible for the aldol cleavage of indoleglycerol phosphate to indole and glyceraldehyde 3-phosphate.</text>
</comment>
<evidence type="ECO:0000256" key="5">
    <source>
        <dbReference type="ARBA" id="ARBA00022822"/>
    </source>
</evidence>
<evidence type="ECO:0000256" key="3">
    <source>
        <dbReference type="ARBA" id="ARBA00011270"/>
    </source>
</evidence>
<dbReference type="EC" id="4.2.1.20" evidence="9"/>
<evidence type="ECO:0000256" key="2">
    <source>
        <dbReference type="ARBA" id="ARBA00004733"/>
    </source>
</evidence>
<dbReference type="SUPFAM" id="SSF51366">
    <property type="entry name" value="Ribulose-phoshate binding barrel"/>
    <property type="match status" value="1"/>
</dbReference>
<dbReference type="Pfam" id="PF00290">
    <property type="entry name" value="Trp_syntA"/>
    <property type="match status" value="1"/>
</dbReference>
<dbReference type="KEGG" id="lby:Lbys_1967"/>
<feature type="active site" description="Proton acceptor" evidence="9">
    <location>
        <position position="46"/>
    </location>
</feature>
<dbReference type="InterPro" id="IPR018204">
    <property type="entry name" value="Trp_synthase_alpha_AS"/>
</dbReference>
<evidence type="ECO:0000256" key="7">
    <source>
        <dbReference type="ARBA" id="ARBA00023239"/>
    </source>
</evidence>
<evidence type="ECO:0000256" key="1">
    <source>
        <dbReference type="ARBA" id="ARBA00003365"/>
    </source>
</evidence>
<dbReference type="PANTHER" id="PTHR43406">
    <property type="entry name" value="TRYPTOPHAN SYNTHASE, ALPHA CHAIN"/>
    <property type="match status" value="1"/>
</dbReference>
<dbReference type="eggNOG" id="COG0159">
    <property type="taxonomic scope" value="Bacteria"/>
</dbReference>
<feature type="active site" description="Proton acceptor" evidence="9">
    <location>
        <position position="57"/>
    </location>
</feature>
<evidence type="ECO:0000256" key="8">
    <source>
        <dbReference type="ARBA" id="ARBA00049047"/>
    </source>
</evidence>
<dbReference type="HAMAP" id="MF_00131">
    <property type="entry name" value="Trp_synth_alpha"/>
    <property type="match status" value="1"/>
</dbReference>
<dbReference type="OrthoDB" id="9804578at2"/>
<dbReference type="STRING" id="649349.Lbys_1967"/>
<dbReference type="PROSITE" id="PS00167">
    <property type="entry name" value="TRP_SYNTHASE_ALPHA"/>
    <property type="match status" value="1"/>
</dbReference>
<comment type="pathway">
    <text evidence="2 9">Amino-acid biosynthesis; L-tryptophan biosynthesis; L-tryptophan from chorismate: step 5/5.</text>
</comment>
<dbReference type="GO" id="GO:0004834">
    <property type="term" value="F:tryptophan synthase activity"/>
    <property type="evidence" value="ECO:0007669"/>
    <property type="project" value="UniProtKB-UniRule"/>
</dbReference>
<sequence>MNRIEQLFADKKGEILSIYFTAGFPGPEDTRVILKALQSSGVDLVEIGMPYSDPVADGETIQASNQRALDQGMSVEKLFGQLATMRSEGITIPVILMGYLNPVYQYGIEKFCAKCKEIGVDGLILPDLPLDEYKGEYEEIFRRYGLLNIFLITPQTSDERIKEIDANSSGFIYMVSSASVTGATSGVNDQMEAYFERVRSLGLKNPQLVGFGIKDKDSFQRASKHASGAIIGSQFVRVLEASASDLEAGIQEFIKGVRD</sequence>
<reference key="1">
    <citation type="submission" date="2010-11" db="EMBL/GenBank/DDBJ databases">
        <title>The complete genome of Leadbetterella byssophila DSM 17132.</title>
        <authorList>
            <consortium name="US DOE Joint Genome Institute (JGI-PGF)"/>
            <person name="Lucas S."/>
            <person name="Copeland A."/>
            <person name="Lapidus A."/>
            <person name="Glavina del Rio T."/>
            <person name="Dalin E."/>
            <person name="Tice H."/>
            <person name="Bruce D."/>
            <person name="Goodwin L."/>
            <person name="Pitluck S."/>
            <person name="Kyrpides N."/>
            <person name="Mavromatis K."/>
            <person name="Ivanova N."/>
            <person name="Teshima H."/>
            <person name="Brettin T."/>
            <person name="Detter J.C."/>
            <person name="Han C."/>
            <person name="Tapia R."/>
            <person name="Land M."/>
            <person name="Hauser L."/>
            <person name="Markowitz V."/>
            <person name="Cheng J.-F."/>
            <person name="Hugenholtz P."/>
            <person name="Woyke T."/>
            <person name="Wu D."/>
            <person name="Tindall B."/>
            <person name="Pomrenke H.G."/>
            <person name="Brambilla E."/>
            <person name="Klenk H.-P."/>
            <person name="Eisen J.A."/>
        </authorList>
    </citation>
    <scope>NUCLEOTIDE SEQUENCE [LARGE SCALE GENOMIC DNA]</scope>
    <source>
        <strain>DSM 17132</strain>
    </source>
</reference>
<keyword evidence="4 9" id="KW-0028">Amino-acid biosynthesis</keyword>
<protein>
    <recommendedName>
        <fullName evidence="9">Tryptophan synthase alpha chain</fullName>
        <ecNumber evidence="9">4.2.1.20</ecNumber>
    </recommendedName>
</protein>
<evidence type="ECO:0000313" key="11">
    <source>
        <dbReference type="EMBL" id="ADQ17667.1"/>
    </source>
</evidence>
<dbReference type="EMBL" id="CP002305">
    <property type="protein sequence ID" value="ADQ17667.1"/>
    <property type="molecule type" value="Genomic_DNA"/>
</dbReference>
<keyword evidence="12" id="KW-1185">Reference proteome</keyword>
<dbReference type="GO" id="GO:0005829">
    <property type="term" value="C:cytosol"/>
    <property type="evidence" value="ECO:0007669"/>
    <property type="project" value="TreeGrafter"/>
</dbReference>
<dbReference type="RefSeq" id="WP_013408715.1">
    <property type="nucleotide sequence ID" value="NC_014655.1"/>
</dbReference>
<accession>E4RSD1</accession>
<organism evidence="11 12">
    <name type="scientific">Leadbetterella byssophila (strain DSM 17132 / JCM 16389 / KACC 11308 / NBRC 106382 / 4M15)</name>
    <dbReference type="NCBI Taxonomy" id="649349"/>
    <lineage>
        <taxon>Bacteria</taxon>
        <taxon>Pseudomonadati</taxon>
        <taxon>Bacteroidota</taxon>
        <taxon>Cytophagia</taxon>
        <taxon>Cytophagales</taxon>
        <taxon>Leadbetterellaceae</taxon>
        <taxon>Leadbetterella</taxon>
    </lineage>
</organism>
<dbReference type="PANTHER" id="PTHR43406:SF1">
    <property type="entry name" value="TRYPTOPHAN SYNTHASE ALPHA CHAIN, CHLOROPLASTIC"/>
    <property type="match status" value="1"/>
</dbReference>
<evidence type="ECO:0000256" key="10">
    <source>
        <dbReference type="RuleBase" id="RU003662"/>
    </source>
</evidence>
<keyword evidence="7 9" id="KW-0456">Lyase</keyword>
<dbReference type="InterPro" id="IPR011060">
    <property type="entry name" value="RibuloseP-bd_barrel"/>
</dbReference>
<dbReference type="HOGENOM" id="CLU_016734_0_0_10"/>
<reference evidence="11 12" key="2">
    <citation type="journal article" date="2011" name="Stand. Genomic Sci.">
        <title>Complete genome sequence of Leadbetterella byssophila type strain (4M15).</title>
        <authorList>
            <person name="Abt B."/>
            <person name="Teshima H."/>
            <person name="Lucas S."/>
            <person name="Lapidus A."/>
            <person name="Del Rio T.G."/>
            <person name="Nolan M."/>
            <person name="Tice H."/>
            <person name="Cheng J.F."/>
            <person name="Pitluck S."/>
            <person name="Liolios K."/>
            <person name="Pagani I."/>
            <person name="Ivanova N."/>
            <person name="Mavromatis K."/>
            <person name="Pati A."/>
            <person name="Tapia R."/>
            <person name="Han C."/>
            <person name="Goodwin L."/>
            <person name="Chen A."/>
            <person name="Palaniappan K."/>
            <person name="Land M."/>
            <person name="Hauser L."/>
            <person name="Chang Y.J."/>
            <person name="Jeffries C.D."/>
            <person name="Rohde M."/>
            <person name="Goker M."/>
            <person name="Tindall B.J."/>
            <person name="Detter J.C."/>
            <person name="Woyke T."/>
            <person name="Bristow J."/>
            <person name="Eisen J.A."/>
            <person name="Markowitz V."/>
            <person name="Hugenholtz P."/>
            <person name="Klenk H.P."/>
            <person name="Kyrpides N.C."/>
        </authorList>
    </citation>
    <scope>NUCLEOTIDE SEQUENCE [LARGE SCALE GENOMIC DNA]</scope>
    <source>
        <strain evidence="12">DSM 17132 / JCM 16389 / KACC 11308 / NBRC 106382 / 4M15</strain>
    </source>
</reference>
<dbReference type="Proteomes" id="UP000007435">
    <property type="component" value="Chromosome"/>
</dbReference>
<dbReference type="InterPro" id="IPR002028">
    <property type="entry name" value="Trp_synthase_suA"/>
</dbReference>
<comment type="similarity">
    <text evidence="9 10">Belongs to the TrpA family.</text>
</comment>
<evidence type="ECO:0000313" key="12">
    <source>
        <dbReference type="Proteomes" id="UP000007435"/>
    </source>
</evidence>
<dbReference type="FunFam" id="3.20.20.70:FF:000037">
    <property type="entry name" value="Tryptophan synthase alpha chain"/>
    <property type="match status" value="1"/>
</dbReference>